<sequence length="631" mass="69627">MHFLKLLKLHRRAQSDSELVSTIATHLAPVSSVIDTVAAAITTEDFNSPRPVSQYEQEVQDEERLLLARIERLEAENALLEAELELEELEAKIEDTSTSATLSDDKEEEEVKALEEKLAQYNWVLAVLDAIQANDPSAPGTIDERLVKYITDTADDINDPFESIRAEMVKDLDGPSREYQRAVDITLAARKREQEAEREYQYWRNKAQEAFPDRELITPSNSVLGIEEVEGRITPTVSTVSISKIEKQWGFKYGEELEDVDGELKSLGSLGTMGSLGSFGNIPSLPSSDCNKLPIAASSSQELVLATKTSSQLLPSASTEKNLASAASSSADLRRKLASAVSIQSMSTPSRPWVSASTSAGSVVTEAVRRLSLIATPQSSPATVRLLYPGPRTPSPVRPSELPFSRSPSASTVQVVAKENQVQDNSWVAVPPRPSRTPSSIRAVNFTPAGEGSHESQDVFAAPPAVPSPERNGKSGITPPRARPAFLKAFTKLVNVNIPGKKTAKETVGNDMSFECLGEEAVVEQVERREVNEEKRKSWRRSRRAGGASEKENVVPVEEAKGEDRRKSWRRSWRGESRRENVAEIGKEKEVGEKRSPGKKSWRASVLVRKENVEEKGTRRLSRLPTLRRKN</sequence>
<keyword evidence="4" id="KW-1185">Reference proteome</keyword>
<protein>
    <submittedName>
        <fullName evidence="3">Uncharacterized protein</fullName>
    </submittedName>
</protein>
<name>A0A5C3MK15_9AGAM</name>
<dbReference type="OrthoDB" id="10476949at2759"/>
<evidence type="ECO:0000256" key="1">
    <source>
        <dbReference type="SAM" id="Coils"/>
    </source>
</evidence>
<proteinExistence type="predicted"/>
<organism evidence="3 4">
    <name type="scientific">Heliocybe sulcata</name>
    <dbReference type="NCBI Taxonomy" id="5364"/>
    <lineage>
        <taxon>Eukaryota</taxon>
        <taxon>Fungi</taxon>
        <taxon>Dikarya</taxon>
        <taxon>Basidiomycota</taxon>
        <taxon>Agaricomycotina</taxon>
        <taxon>Agaricomycetes</taxon>
        <taxon>Gloeophyllales</taxon>
        <taxon>Gloeophyllaceae</taxon>
        <taxon>Heliocybe</taxon>
    </lineage>
</organism>
<reference evidence="3 4" key="1">
    <citation type="journal article" date="2019" name="Nat. Ecol. Evol.">
        <title>Megaphylogeny resolves global patterns of mushroom evolution.</title>
        <authorList>
            <person name="Varga T."/>
            <person name="Krizsan K."/>
            <person name="Foldi C."/>
            <person name="Dima B."/>
            <person name="Sanchez-Garcia M."/>
            <person name="Sanchez-Ramirez S."/>
            <person name="Szollosi G.J."/>
            <person name="Szarkandi J.G."/>
            <person name="Papp V."/>
            <person name="Albert L."/>
            <person name="Andreopoulos W."/>
            <person name="Angelini C."/>
            <person name="Antonin V."/>
            <person name="Barry K.W."/>
            <person name="Bougher N.L."/>
            <person name="Buchanan P."/>
            <person name="Buyck B."/>
            <person name="Bense V."/>
            <person name="Catcheside P."/>
            <person name="Chovatia M."/>
            <person name="Cooper J."/>
            <person name="Damon W."/>
            <person name="Desjardin D."/>
            <person name="Finy P."/>
            <person name="Geml J."/>
            <person name="Haridas S."/>
            <person name="Hughes K."/>
            <person name="Justo A."/>
            <person name="Karasinski D."/>
            <person name="Kautmanova I."/>
            <person name="Kiss B."/>
            <person name="Kocsube S."/>
            <person name="Kotiranta H."/>
            <person name="LaButti K.M."/>
            <person name="Lechner B.E."/>
            <person name="Liimatainen K."/>
            <person name="Lipzen A."/>
            <person name="Lukacs Z."/>
            <person name="Mihaltcheva S."/>
            <person name="Morgado L.N."/>
            <person name="Niskanen T."/>
            <person name="Noordeloos M.E."/>
            <person name="Ohm R.A."/>
            <person name="Ortiz-Santana B."/>
            <person name="Ovrebo C."/>
            <person name="Racz N."/>
            <person name="Riley R."/>
            <person name="Savchenko A."/>
            <person name="Shiryaev A."/>
            <person name="Soop K."/>
            <person name="Spirin V."/>
            <person name="Szebenyi C."/>
            <person name="Tomsovsky M."/>
            <person name="Tulloss R.E."/>
            <person name="Uehling J."/>
            <person name="Grigoriev I.V."/>
            <person name="Vagvolgyi C."/>
            <person name="Papp T."/>
            <person name="Martin F.M."/>
            <person name="Miettinen O."/>
            <person name="Hibbett D.S."/>
            <person name="Nagy L.G."/>
        </authorList>
    </citation>
    <scope>NUCLEOTIDE SEQUENCE [LARGE SCALE GENOMIC DNA]</scope>
    <source>
        <strain evidence="3 4">OMC1185</strain>
    </source>
</reference>
<feature type="coiled-coil region" evidence="1">
    <location>
        <begin position="56"/>
        <end position="124"/>
    </location>
</feature>
<accession>A0A5C3MK15</accession>
<feature type="compositionally biased region" description="Basic and acidic residues" evidence="2">
    <location>
        <begin position="549"/>
        <end position="566"/>
    </location>
</feature>
<evidence type="ECO:0000313" key="4">
    <source>
        <dbReference type="Proteomes" id="UP000305948"/>
    </source>
</evidence>
<dbReference type="Proteomes" id="UP000305948">
    <property type="component" value="Unassembled WGS sequence"/>
</dbReference>
<feature type="region of interest" description="Disordered" evidence="2">
    <location>
        <begin position="527"/>
        <end position="605"/>
    </location>
</feature>
<evidence type="ECO:0000256" key="2">
    <source>
        <dbReference type="SAM" id="MobiDB-lite"/>
    </source>
</evidence>
<dbReference type="AlphaFoldDB" id="A0A5C3MK15"/>
<keyword evidence="1" id="KW-0175">Coiled coil</keyword>
<dbReference type="EMBL" id="ML213549">
    <property type="protein sequence ID" value="TFK45257.1"/>
    <property type="molecule type" value="Genomic_DNA"/>
</dbReference>
<feature type="compositionally biased region" description="Basic and acidic residues" evidence="2">
    <location>
        <begin position="573"/>
        <end position="596"/>
    </location>
</feature>
<evidence type="ECO:0000313" key="3">
    <source>
        <dbReference type="EMBL" id="TFK45257.1"/>
    </source>
</evidence>
<gene>
    <name evidence="3" type="ORF">OE88DRAFT_1740454</name>
</gene>
<feature type="compositionally biased region" description="Basic and acidic residues" evidence="2">
    <location>
        <begin position="527"/>
        <end position="536"/>
    </location>
</feature>